<gene>
    <name evidence="2" type="ORF">AFL42_14790</name>
</gene>
<evidence type="ECO:0000259" key="1">
    <source>
        <dbReference type="Pfam" id="PF01902"/>
    </source>
</evidence>
<name>A0ABR5MGB6_9BACI</name>
<dbReference type="InterPro" id="IPR014729">
    <property type="entry name" value="Rossmann-like_a/b/a_fold"/>
</dbReference>
<protein>
    <recommendedName>
        <fullName evidence="1">Diphthamide synthase domain-containing protein</fullName>
    </recommendedName>
</protein>
<dbReference type="Pfam" id="PF01902">
    <property type="entry name" value="Diphthami_syn_2"/>
    <property type="match status" value="1"/>
</dbReference>
<organism evidence="2 3">
    <name type="scientific">Oceanobacillus caeni</name>
    <dbReference type="NCBI Taxonomy" id="405946"/>
    <lineage>
        <taxon>Bacteria</taxon>
        <taxon>Bacillati</taxon>
        <taxon>Bacillota</taxon>
        <taxon>Bacilli</taxon>
        <taxon>Bacillales</taxon>
        <taxon>Bacillaceae</taxon>
        <taxon>Oceanobacillus</taxon>
    </lineage>
</organism>
<keyword evidence="3" id="KW-1185">Reference proteome</keyword>
<evidence type="ECO:0000313" key="2">
    <source>
        <dbReference type="EMBL" id="KPH71573.1"/>
    </source>
</evidence>
<dbReference type="SUPFAM" id="SSF52402">
    <property type="entry name" value="Adenine nucleotide alpha hydrolases-like"/>
    <property type="match status" value="1"/>
</dbReference>
<feature type="domain" description="Diphthamide synthase" evidence="1">
    <location>
        <begin position="4"/>
        <end position="216"/>
    </location>
</feature>
<dbReference type="Gene3D" id="3.90.1490.10">
    <property type="entry name" value="putative n-type atp pyrophosphatase, domain 2"/>
    <property type="match status" value="1"/>
</dbReference>
<sequence length="225" mass="25933">MKDVIVSWSGGKDSAYAVYTLLKDKKYNIKGLFSTISEKEKRLPAHEVKSVFIREQAKSIGLPYHEVILPDHPSNEVYEQLVGNQLKKFKQQGINTVVYADLLLEDMKLYRDEFMKKYDVEGLYPLWKKDTLQHARDFVSEGFRAIVTTVDLEKLPAKMIGKVLDHDMINSFPDYVDPSGEFGEFHTFVFDGPIFNYPINVQTGELFTTIDGRYLHTNINNKGIR</sequence>
<accession>A0ABR5MGB6</accession>
<evidence type="ECO:0000313" key="3">
    <source>
        <dbReference type="Proteomes" id="UP000037854"/>
    </source>
</evidence>
<dbReference type="RefSeq" id="WP_060669044.1">
    <property type="nucleotide sequence ID" value="NZ_LGTK01000069.1"/>
</dbReference>
<dbReference type="NCBIfam" id="TIGR00290">
    <property type="entry name" value="MJ0570_dom"/>
    <property type="match status" value="1"/>
</dbReference>
<dbReference type="Gene3D" id="3.40.50.620">
    <property type="entry name" value="HUPs"/>
    <property type="match status" value="1"/>
</dbReference>
<proteinExistence type="predicted"/>
<dbReference type="InterPro" id="IPR002761">
    <property type="entry name" value="Diphthami_syn_dom"/>
</dbReference>
<dbReference type="Proteomes" id="UP000037854">
    <property type="component" value="Unassembled WGS sequence"/>
</dbReference>
<dbReference type="EMBL" id="LGTK01000069">
    <property type="protein sequence ID" value="KPH71573.1"/>
    <property type="molecule type" value="Genomic_DNA"/>
</dbReference>
<comment type="caution">
    <text evidence="2">The sequence shown here is derived from an EMBL/GenBank/DDBJ whole genome shotgun (WGS) entry which is preliminary data.</text>
</comment>
<reference evidence="2 3" key="1">
    <citation type="submission" date="2015-07" db="EMBL/GenBank/DDBJ databases">
        <title>High-quality draft genome sequence of Oceanobacillus caeni HM6, a bacillus isolated from a human feces.</title>
        <authorList>
            <person name="Kumar J."/>
            <person name="Verma M.K."/>
            <person name="Pandey R."/>
            <person name="Bhambi M."/>
            <person name="Chauhan N."/>
        </authorList>
    </citation>
    <scope>NUCLEOTIDE SEQUENCE [LARGE SCALE GENOMIC DNA]</scope>
    <source>
        <strain evidence="2 3">HM6</strain>
    </source>
</reference>